<dbReference type="EMBL" id="CP092863">
    <property type="protein sequence ID" value="UYV61231.1"/>
    <property type="molecule type" value="Genomic_DNA"/>
</dbReference>
<dbReference type="Pfam" id="PF03564">
    <property type="entry name" value="DUF1759"/>
    <property type="match status" value="1"/>
</dbReference>
<dbReference type="Gene3D" id="1.10.340.70">
    <property type="match status" value="1"/>
</dbReference>
<organism evidence="5 6">
    <name type="scientific">Cordylochernes scorpioides</name>
    <dbReference type="NCBI Taxonomy" id="51811"/>
    <lineage>
        <taxon>Eukaryota</taxon>
        <taxon>Metazoa</taxon>
        <taxon>Ecdysozoa</taxon>
        <taxon>Arthropoda</taxon>
        <taxon>Chelicerata</taxon>
        <taxon>Arachnida</taxon>
        <taxon>Pseudoscorpiones</taxon>
        <taxon>Cheliferoidea</taxon>
        <taxon>Chernetidae</taxon>
        <taxon>Cordylochernes</taxon>
    </lineage>
</organism>
<dbReference type="Gene3D" id="3.30.420.10">
    <property type="entry name" value="Ribonuclease H-like superfamily/Ribonuclease H"/>
    <property type="match status" value="1"/>
</dbReference>
<dbReference type="InterPro" id="IPR021109">
    <property type="entry name" value="Peptidase_aspartic_dom_sf"/>
</dbReference>
<evidence type="ECO:0000313" key="5">
    <source>
        <dbReference type="EMBL" id="UYV61231.1"/>
    </source>
</evidence>
<dbReference type="Pfam" id="PF18701">
    <property type="entry name" value="DUF5641"/>
    <property type="match status" value="1"/>
</dbReference>
<gene>
    <name evidence="5" type="ORF">LAZ67_1003984</name>
</gene>
<feature type="region of interest" description="Disordered" evidence="1">
    <location>
        <begin position="657"/>
        <end position="686"/>
    </location>
</feature>
<dbReference type="InterPro" id="IPR040676">
    <property type="entry name" value="DUF5641"/>
</dbReference>
<dbReference type="InterPro" id="IPR041588">
    <property type="entry name" value="Integrase_H2C2"/>
</dbReference>
<dbReference type="SUPFAM" id="SSF53098">
    <property type="entry name" value="Ribonuclease H-like"/>
    <property type="match status" value="1"/>
</dbReference>
<proteinExistence type="predicted"/>
<sequence>MADQPVSSAELKKLRTPVRAMFTKAFNELETEIKKKEVKKADVEKILRRLQTHHEKLLILNMRMEEALLRESASEDIFTAEYESVCEYEDNFSNIMTDYEALAKKDDDSTISGTAAMNYRLPKLEFKKFGGEPREWITFWSQFSTIDRDPQMPPETKFQYLFQATAENSEAREAVESFPPSADNYPKVIEYIKSRFGEDEMLVEIYVRDLLQNVLQNVRAEGKMSVVKLYDRLETQLRALETLGVARDKFAAMLYPLVESALPEDTLRVWERSQHTVSGRGVQDKLTQLMTFLKTEVKGESRVNMAKAAFKIDNNQDVKDDRSNRKSLSKKNTGSKMPTATDLANTTQMRNNCIFCGKGHPSQECYSGQRMHLPEKKDRAKGKNVCFWCLLPGHGFKKCRIKPRCPVCGGKHYPIMCPTLEAQKTSHLQKAELKASRESPATEQETANQLTSTTVNNATVGGVYLQTLIVKISGPKGRHNVRVLLDCGSQRSYISKRMVDALGLKRVQQVTLTHNLFGGGEIRQKKHNVYKVNVSSLNSEYMDDLKFLDQEVICGHISQVRDDTILNELKARGINLTDICQGEEISIHMLIGSDLLSGILTGRMQILQSGVVATETKLGWTVMGPAIGKDMEDSCLIVTSLHVNSFVSNRVKEITTPTKSEDWNHVAGEHNPADLPSRGESPSKFTKSGWWEGPKWLQEKKEDWPVSKVQYDLEAIEEERRKTVVTGFVAKKPEENPWYLNLYEGKREVTLPQILRVIAWMLRFKPSEYKGDIISQEELDSAEKSLVKIIQSESIGEEDPKMKQLHAFQDKEGLWRVKTRIVNDDELFRLPILIPTNHPVTELIVKSVHEKIYHCGAQTLRSVLREKLWIPKARQLVRHVIHKCPRCRRFETKRVDVPEASLPQHRVRDVVVFEVTGIDLGGPLYLEDGQKVCHYSDNGTNLVGLRNELYRVNFGVKWKLNPPAAPWWGGWIERIVGLSKKLLRGLLGKRVVNYEEMVTILGNCERVINARPLTYIAEDNDDLVPLTPEMFLREPRTEGEIDLNEFRCNFGKSYEKRKRLLKEFRKRFRSEYLGLLVHHDNRRKQRQLKVGDIVLVEVENRKQINWPMGKITRVFPGTDNVRRLVEVKTKSGFMKRAVQRLFPLEVPSEDVEQGDRELKPAEDEIVREKTPDLRKDNNSLDIIHRGRKIGNVHPNILEQCFDKLLKKHRSALEELQLLRVEKRNLEEMILSPTTLQYGIERGVAAALLESLKLAEVEVCPPNDVSPVLPRRETPRNEKTEEPARARAGSYCPEVEGDLVQIPTRDEKAVQPSPPKQPVHTRNSEMAKKIRKRKKKKRDPSRATPTEEVKEPPPPKKIRAKEVKDPPKAAKTTKPEPETQDKKLAVAAIERESALRLGGLKRARRELILSGINSEIKEEALREMVVLKNSGCGDFLEGYMRLYPKSTRRPYATNWVISGLKEATMKSLLGKKRCLRPGHIARTCEHPKRCGRCEGVHSQEQGCDMKPGCWLCLEDNKRYSRTYDSNHRPRSTQCSVKAWMAVAMVEGPNKEVWRFMQLNCARSRRSSEELDQIIKSDRSHVILVQEMYLEDDGRMDRGPEGDPGPHSDRHFENEEPEDEISLTTCGLVDPPFSENEVKLTAFKFGNRKYPGPDGIDNTVVKALVRCRLFNRCLDTGTFPETWKVAQVVLLEKSGRKGNSPNDYRPLSLLACLGKVLDSLLTQRLKHWLESNQLLSSFQHGYREGKSTTTALNEVLEGVEMGLNKGAWVLHVALDIYGAFNSMSWNKLMRNLMDMGCPDNLCSLVRDFLRDRRISLSFGGRKLERNCARGCPRALAADLFCGISWDIRTERKEIKWEHKPAIRMEGRRVALVNRMTILGVVIDDKMGWQYQAEEMVARGREALCRPVLGNIALPAVRPYWAGLIPLGLKLEDETIRQKMWENREDALGLEADALEWKRDPRKPPHGCQSGIGVLEGRQGLVRRFSLMGGSPQSVCREELQPGPPLLRLYVAINLEKGQLAHQIIQELDMMTRAPELPWFKEHSLIEGNEFADRLSKAGCFRGRSLRTLVTKKEVYRRIRAYERDVDARHYVLDCPRVVGVQEREKRGARGAIESKLLRNHSKLLGKAHDVAAELFLSYGTRTYRTCNNCPGAELTPTHIFSYPAMVAALQKFDIDPEQQLYTPKIVDIAAAVMEIHGDI</sequence>
<feature type="compositionally biased region" description="Basic and acidic residues" evidence="1">
    <location>
        <begin position="1590"/>
        <end position="1612"/>
    </location>
</feature>
<evidence type="ECO:0000256" key="1">
    <source>
        <dbReference type="SAM" id="MobiDB-lite"/>
    </source>
</evidence>
<feature type="region of interest" description="Disordered" evidence="1">
    <location>
        <begin position="316"/>
        <end position="340"/>
    </location>
</feature>
<feature type="domain" description="Integrase zinc-binding" evidence="3">
    <location>
        <begin position="839"/>
        <end position="891"/>
    </location>
</feature>
<name>A0ABY6JYW8_9ARAC</name>
<dbReference type="Pfam" id="PF17921">
    <property type="entry name" value="Integrase_H2C2"/>
    <property type="match status" value="1"/>
</dbReference>
<protein>
    <submittedName>
        <fullName evidence="5">Uncharacterized protein</fullName>
    </submittedName>
</protein>
<dbReference type="InterPro" id="IPR000477">
    <property type="entry name" value="RT_dom"/>
</dbReference>
<dbReference type="InterPro" id="IPR012337">
    <property type="entry name" value="RNaseH-like_sf"/>
</dbReference>
<feature type="region of interest" description="Disordered" evidence="1">
    <location>
        <begin position="1590"/>
        <end position="1616"/>
    </location>
</feature>
<dbReference type="Proteomes" id="UP001235939">
    <property type="component" value="Chromosome 01"/>
</dbReference>
<feature type="compositionally biased region" description="Polar residues" evidence="1">
    <location>
        <begin position="330"/>
        <end position="340"/>
    </location>
</feature>
<feature type="domain" description="Reverse transcriptase" evidence="2">
    <location>
        <begin position="1697"/>
        <end position="1830"/>
    </location>
</feature>
<feature type="compositionally biased region" description="Basic and acidic residues" evidence="1">
    <location>
        <begin position="1269"/>
        <end position="1284"/>
    </location>
</feature>
<evidence type="ECO:0000313" key="6">
    <source>
        <dbReference type="Proteomes" id="UP001235939"/>
    </source>
</evidence>
<dbReference type="Gene3D" id="2.40.70.10">
    <property type="entry name" value="Acid Proteases"/>
    <property type="match status" value="1"/>
</dbReference>
<dbReference type="InterPro" id="IPR036397">
    <property type="entry name" value="RNaseH_sf"/>
</dbReference>
<reference evidence="5 6" key="1">
    <citation type="submission" date="2022-01" db="EMBL/GenBank/DDBJ databases">
        <title>A chromosomal length assembly of Cordylochernes scorpioides.</title>
        <authorList>
            <person name="Zeh D."/>
            <person name="Zeh J."/>
        </authorList>
    </citation>
    <scope>NUCLEOTIDE SEQUENCE [LARGE SCALE GENOMIC DNA]</scope>
    <source>
        <strain evidence="5">IN4F17</strain>
        <tissue evidence="5">Whole Body</tissue>
    </source>
</reference>
<feature type="domain" description="DUF5641" evidence="4">
    <location>
        <begin position="1054"/>
        <end position="1144"/>
    </location>
</feature>
<accession>A0ABY6JYW8</accession>
<evidence type="ECO:0000259" key="2">
    <source>
        <dbReference type="Pfam" id="PF00078"/>
    </source>
</evidence>
<feature type="region of interest" description="Disordered" evidence="1">
    <location>
        <begin position="1260"/>
        <end position="1382"/>
    </location>
</feature>
<feature type="compositionally biased region" description="Basic and acidic residues" evidence="1">
    <location>
        <begin position="1344"/>
        <end position="1382"/>
    </location>
</feature>
<evidence type="ECO:0000259" key="3">
    <source>
        <dbReference type="Pfam" id="PF17921"/>
    </source>
</evidence>
<keyword evidence="6" id="KW-1185">Reference proteome</keyword>
<dbReference type="Pfam" id="PF00078">
    <property type="entry name" value="RVT_1"/>
    <property type="match status" value="1"/>
</dbReference>
<dbReference type="InterPro" id="IPR005312">
    <property type="entry name" value="DUF1759"/>
</dbReference>
<dbReference type="PANTHER" id="PTHR47331">
    <property type="entry name" value="PHD-TYPE DOMAIN-CONTAINING PROTEIN"/>
    <property type="match status" value="1"/>
</dbReference>
<evidence type="ECO:0000259" key="4">
    <source>
        <dbReference type="Pfam" id="PF18701"/>
    </source>
</evidence>
<feature type="compositionally biased region" description="Basic and acidic residues" evidence="1">
    <location>
        <begin position="659"/>
        <end position="672"/>
    </location>
</feature>
<feature type="compositionally biased region" description="Basic residues" evidence="1">
    <location>
        <begin position="1328"/>
        <end position="1338"/>
    </location>
</feature>